<dbReference type="GO" id="GO:0009432">
    <property type="term" value="P:SOS response"/>
    <property type="evidence" value="ECO:0007669"/>
    <property type="project" value="UniProtKB-KW"/>
</dbReference>
<feature type="domain" description="HTH cro/C1-type" evidence="8">
    <location>
        <begin position="8"/>
        <end position="62"/>
    </location>
</feature>
<reference evidence="9 10" key="1">
    <citation type="submission" date="2016-10" db="EMBL/GenBank/DDBJ databases">
        <authorList>
            <person name="de Groot N.N."/>
        </authorList>
    </citation>
    <scope>NUCLEOTIDE SEQUENCE [LARGE SCALE GENOMIC DNA]</scope>
    <source>
        <strain evidence="9 10">DSM 797</strain>
    </source>
</reference>
<evidence type="ECO:0000256" key="2">
    <source>
        <dbReference type="ARBA" id="ARBA00022763"/>
    </source>
</evidence>
<dbReference type="GO" id="GO:0003677">
    <property type="term" value="F:DNA binding"/>
    <property type="evidence" value="ECO:0007669"/>
    <property type="project" value="InterPro"/>
</dbReference>
<evidence type="ECO:0000313" key="9">
    <source>
        <dbReference type="EMBL" id="SDM54412.1"/>
    </source>
</evidence>
<dbReference type="SUPFAM" id="SSF47413">
    <property type="entry name" value="lambda repressor-like DNA-binding domains"/>
    <property type="match status" value="1"/>
</dbReference>
<keyword evidence="3 7" id="KW-0378">Hydrolase</keyword>
<evidence type="ECO:0000256" key="7">
    <source>
        <dbReference type="RuleBase" id="RU003991"/>
    </source>
</evidence>
<dbReference type="Proteomes" id="UP000199068">
    <property type="component" value="Unassembled WGS sequence"/>
</dbReference>
<keyword evidence="2" id="KW-0227">DNA damage</keyword>
<dbReference type="CDD" id="cd06529">
    <property type="entry name" value="S24_LexA-like"/>
    <property type="match status" value="1"/>
</dbReference>
<dbReference type="SUPFAM" id="SSF51306">
    <property type="entry name" value="LexA/Signal peptidase"/>
    <property type="match status" value="1"/>
</dbReference>
<dbReference type="GO" id="GO:0006281">
    <property type="term" value="P:DNA repair"/>
    <property type="evidence" value="ECO:0007669"/>
    <property type="project" value="UniProtKB-KW"/>
</dbReference>
<dbReference type="GO" id="GO:0006355">
    <property type="term" value="P:regulation of DNA-templated transcription"/>
    <property type="evidence" value="ECO:0007669"/>
    <property type="project" value="InterPro"/>
</dbReference>
<keyword evidence="6" id="KW-0742">SOS response</keyword>
<gene>
    <name evidence="9" type="ORF">SAMN04515677_11470</name>
</gene>
<dbReference type="PANTHER" id="PTHR33516">
    <property type="entry name" value="LEXA REPRESSOR"/>
    <property type="match status" value="1"/>
</dbReference>
<dbReference type="InterPro" id="IPR006197">
    <property type="entry name" value="Peptidase_S24_LexA"/>
</dbReference>
<keyword evidence="4 7" id="KW-0068">Autocatalytic cleavage</keyword>
<evidence type="ECO:0000313" key="10">
    <source>
        <dbReference type="Proteomes" id="UP000199068"/>
    </source>
</evidence>
<name>A0A1G9U3G2_9FIRM</name>
<dbReference type="InterPro" id="IPR039418">
    <property type="entry name" value="LexA-like"/>
</dbReference>
<evidence type="ECO:0000256" key="1">
    <source>
        <dbReference type="ARBA" id="ARBA00007484"/>
    </source>
</evidence>
<dbReference type="EMBL" id="FNGW01000014">
    <property type="protein sequence ID" value="SDM54412.1"/>
    <property type="molecule type" value="Genomic_DNA"/>
</dbReference>
<keyword evidence="10" id="KW-1185">Reference proteome</keyword>
<evidence type="ECO:0000256" key="5">
    <source>
        <dbReference type="ARBA" id="ARBA00023204"/>
    </source>
</evidence>
<evidence type="ECO:0000259" key="8">
    <source>
        <dbReference type="PROSITE" id="PS50943"/>
    </source>
</evidence>
<sequence length="225" mass="25619">MDTFGKRLKEERISKRLTQQDVADIFHLNKSSISRYEKDQQVPDVATIQKMANYFGVTTDYLLGNKNKKTDDTDLFNLKGDVRFLKKVKEDEMVKIPVLGVIKAGIPMFAEENIIDYEYVHQEELVMGEEYFYLQIKGDSMINAGIPDGSRVLIRKQNFIESDGEIMAVRVNGDEATLKRVYRQQSGLVLQSENSKYGPMFFPASDVDTGYVGIIGKAIKVEIKL</sequence>
<proteinExistence type="inferred from homology"/>
<dbReference type="GO" id="GO:0016787">
    <property type="term" value="F:hydrolase activity"/>
    <property type="evidence" value="ECO:0007669"/>
    <property type="project" value="UniProtKB-KW"/>
</dbReference>
<dbReference type="AlphaFoldDB" id="A0A1G9U3G2"/>
<dbReference type="PRINTS" id="PR00726">
    <property type="entry name" value="LEXASERPTASE"/>
</dbReference>
<dbReference type="Pfam" id="PF01381">
    <property type="entry name" value="HTH_3"/>
    <property type="match status" value="1"/>
</dbReference>
<dbReference type="Gene3D" id="1.10.260.40">
    <property type="entry name" value="lambda repressor-like DNA-binding domains"/>
    <property type="match status" value="1"/>
</dbReference>
<accession>A0A1G9U3G2</accession>
<evidence type="ECO:0000256" key="3">
    <source>
        <dbReference type="ARBA" id="ARBA00022801"/>
    </source>
</evidence>
<dbReference type="InterPro" id="IPR010982">
    <property type="entry name" value="Lambda_DNA-bd_dom_sf"/>
</dbReference>
<organism evidence="9 10">
    <name type="scientific">Romboutsia lituseburensis DSM 797</name>
    <dbReference type="NCBI Taxonomy" id="1121325"/>
    <lineage>
        <taxon>Bacteria</taxon>
        <taxon>Bacillati</taxon>
        <taxon>Bacillota</taxon>
        <taxon>Clostridia</taxon>
        <taxon>Peptostreptococcales</taxon>
        <taxon>Peptostreptococcaceae</taxon>
        <taxon>Romboutsia</taxon>
    </lineage>
</organism>
<dbReference type="STRING" id="1121325.SAMN04515677_11470"/>
<dbReference type="InterPro" id="IPR015927">
    <property type="entry name" value="Peptidase_S24_S26A/B/C"/>
</dbReference>
<evidence type="ECO:0000256" key="4">
    <source>
        <dbReference type="ARBA" id="ARBA00022813"/>
    </source>
</evidence>
<dbReference type="InterPro" id="IPR001387">
    <property type="entry name" value="Cro/C1-type_HTH"/>
</dbReference>
<dbReference type="PROSITE" id="PS50943">
    <property type="entry name" value="HTH_CROC1"/>
    <property type="match status" value="1"/>
</dbReference>
<protein>
    <submittedName>
        <fullName evidence="9">Repressor LexA</fullName>
    </submittedName>
</protein>
<dbReference type="Pfam" id="PF00717">
    <property type="entry name" value="Peptidase_S24"/>
    <property type="match status" value="1"/>
</dbReference>
<dbReference type="Gene3D" id="2.10.109.10">
    <property type="entry name" value="Umud Fragment, subunit A"/>
    <property type="match status" value="1"/>
</dbReference>
<dbReference type="CDD" id="cd00093">
    <property type="entry name" value="HTH_XRE"/>
    <property type="match status" value="1"/>
</dbReference>
<evidence type="ECO:0000256" key="6">
    <source>
        <dbReference type="ARBA" id="ARBA00023236"/>
    </source>
</evidence>
<dbReference type="InterPro" id="IPR036286">
    <property type="entry name" value="LexA/Signal_pep-like_sf"/>
</dbReference>
<dbReference type="PANTHER" id="PTHR33516:SF2">
    <property type="entry name" value="LEXA REPRESSOR-RELATED"/>
    <property type="match status" value="1"/>
</dbReference>
<keyword evidence="5" id="KW-0234">DNA repair</keyword>
<dbReference type="RefSeq" id="WP_139149863.1">
    <property type="nucleotide sequence ID" value="NZ_FNGW01000014.1"/>
</dbReference>
<dbReference type="InterPro" id="IPR050077">
    <property type="entry name" value="LexA_repressor"/>
</dbReference>
<comment type="similarity">
    <text evidence="1 7">Belongs to the peptidase S24 family.</text>
</comment>
<dbReference type="SMART" id="SM00530">
    <property type="entry name" value="HTH_XRE"/>
    <property type="match status" value="1"/>
</dbReference>